<evidence type="ECO:0000313" key="2">
    <source>
        <dbReference type="Proteomes" id="UP000647133"/>
    </source>
</evidence>
<dbReference type="Proteomes" id="UP000647133">
    <property type="component" value="Unassembled WGS sequence"/>
</dbReference>
<dbReference type="Pfam" id="PF17170">
    <property type="entry name" value="DUF5128"/>
    <property type="match status" value="1"/>
</dbReference>
<gene>
    <name evidence="1" type="ORF">IFO69_13820</name>
</gene>
<protein>
    <submittedName>
        <fullName evidence="1">6-bladed beta-propeller</fullName>
    </submittedName>
</protein>
<dbReference type="EMBL" id="JACYTQ010000004">
    <property type="protein sequence ID" value="MBD8489831.1"/>
    <property type="molecule type" value="Genomic_DNA"/>
</dbReference>
<organism evidence="1 2">
    <name type="scientific">Echinicola arenosa</name>
    <dbReference type="NCBI Taxonomy" id="2774144"/>
    <lineage>
        <taxon>Bacteria</taxon>
        <taxon>Pseudomonadati</taxon>
        <taxon>Bacteroidota</taxon>
        <taxon>Cytophagia</taxon>
        <taxon>Cytophagales</taxon>
        <taxon>Cyclobacteriaceae</taxon>
        <taxon>Echinicola</taxon>
    </lineage>
</organism>
<dbReference type="RefSeq" id="WP_192010714.1">
    <property type="nucleotide sequence ID" value="NZ_JACYTQ010000004.1"/>
</dbReference>
<evidence type="ECO:0000313" key="1">
    <source>
        <dbReference type="EMBL" id="MBD8489831.1"/>
    </source>
</evidence>
<proteinExistence type="predicted"/>
<name>A0ABR9ANE6_9BACT</name>
<sequence length="386" mass="45371">MKSTFFTASIFILFFCLSCKKPTQSDENIISISLSEKKEIPMSEIISKIEYIVLPDNFNFSFVDEILFTGEYYFFCDFGHTYKIAILDKNFNLKGTIENYGEGPGEYQYITDACINSSKKSLDILSNHKLLRFDFKGDFIEEFKVPYIISKLEHLQNDDYIIHIHPWVKSITAKNNESLSNYLLYQWNTNTNDLTPILPNPYEGQIPFMSESNILKKVNKDYFFTKSFTDSIYWIRGDQVVQKYHLEFRNKLIPMKLLQENDMVELLNNPNTRERYIYHFARLFASEDYMIDSYQENGNGTLIYNRHTGKSISSTQFKNDIDHGLSYLSPRFLQDNIIFNIFSPESLMEHDKKHQEQLSQVNNAFTKMAKKLNRDSGSILVKYHLK</sequence>
<comment type="caution">
    <text evidence="1">The sequence shown here is derived from an EMBL/GenBank/DDBJ whole genome shotgun (WGS) entry which is preliminary data.</text>
</comment>
<keyword evidence="2" id="KW-1185">Reference proteome</keyword>
<reference evidence="1 2" key="1">
    <citation type="submission" date="2020-09" db="EMBL/GenBank/DDBJ databases">
        <title>Echinicola sp. CAU 1574 isolated from sand of Sido Beach.</title>
        <authorList>
            <person name="Kim W."/>
        </authorList>
    </citation>
    <scope>NUCLEOTIDE SEQUENCE [LARGE SCALE GENOMIC DNA]</scope>
    <source>
        <strain evidence="1 2">CAU 1574</strain>
    </source>
</reference>
<accession>A0ABR9ANE6</accession>